<reference evidence="6" key="1">
    <citation type="journal article" date="2019" name="Int. J. Syst. Evol. Microbiol.">
        <title>The Global Catalogue of Microorganisms (GCM) 10K type strain sequencing project: providing services to taxonomists for standard genome sequencing and annotation.</title>
        <authorList>
            <consortium name="The Broad Institute Genomics Platform"/>
            <consortium name="The Broad Institute Genome Sequencing Center for Infectious Disease"/>
            <person name="Wu L."/>
            <person name="Ma J."/>
        </authorList>
    </citation>
    <scope>NUCLEOTIDE SEQUENCE [LARGE SCALE GENOMIC DNA]</scope>
    <source>
        <strain evidence="6">KCTC 62195</strain>
    </source>
</reference>
<dbReference type="RefSeq" id="WP_377814275.1">
    <property type="nucleotide sequence ID" value="NZ_JBHRSJ010000017.1"/>
</dbReference>
<keyword evidence="3 4" id="KW-0732">Signal</keyword>
<evidence type="ECO:0000256" key="3">
    <source>
        <dbReference type="ARBA" id="ARBA00022729"/>
    </source>
</evidence>
<dbReference type="Pfam" id="PF03573">
    <property type="entry name" value="OprD"/>
    <property type="match status" value="1"/>
</dbReference>
<feature type="chain" id="PRO_5046358884" evidence="4">
    <location>
        <begin position="29"/>
        <end position="433"/>
    </location>
</feature>
<proteinExistence type="inferred from homology"/>
<evidence type="ECO:0000313" key="5">
    <source>
        <dbReference type="EMBL" id="MFC2972630.1"/>
    </source>
</evidence>
<dbReference type="InterPro" id="IPR023614">
    <property type="entry name" value="Porin_dom_sf"/>
</dbReference>
<evidence type="ECO:0000313" key="6">
    <source>
        <dbReference type="Proteomes" id="UP001595457"/>
    </source>
</evidence>
<feature type="signal peptide" evidence="4">
    <location>
        <begin position="1"/>
        <end position="28"/>
    </location>
</feature>
<accession>A0ABV7AU98</accession>
<dbReference type="InterPro" id="IPR005318">
    <property type="entry name" value="OM_porin_bac"/>
</dbReference>
<comment type="caution">
    <text evidence="5">The sequence shown here is derived from an EMBL/GenBank/DDBJ whole genome shotgun (WGS) entry which is preliminary data.</text>
</comment>
<dbReference type="Proteomes" id="UP001595457">
    <property type="component" value="Unassembled WGS sequence"/>
</dbReference>
<protein>
    <submittedName>
        <fullName evidence="5">OprD family porin</fullName>
    </submittedName>
</protein>
<evidence type="ECO:0000256" key="2">
    <source>
        <dbReference type="ARBA" id="ARBA00022448"/>
    </source>
</evidence>
<evidence type="ECO:0000256" key="1">
    <source>
        <dbReference type="ARBA" id="ARBA00009075"/>
    </source>
</evidence>
<dbReference type="EMBL" id="JBHRSJ010000017">
    <property type="protein sequence ID" value="MFC2972630.1"/>
    <property type="molecule type" value="Genomic_DNA"/>
</dbReference>
<keyword evidence="2" id="KW-0813">Transport</keyword>
<organism evidence="5 6">
    <name type="scientific">Azotobacter bryophylli</name>
    <dbReference type="NCBI Taxonomy" id="1986537"/>
    <lineage>
        <taxon>Bacteria</taxon>
        <taxon>Pseudomonadati</taxon>
        <taxon>Pseudomonadota</taxon>
        <taxon>Gammaproteobacteria</taxon>
        <taxon>Pseudomonadales</taxon>
        <taxon>Pseudomonadaceae</taxon>
        <taxon>Azotobacter</taxon>
    </lineage>
</organism>
<dbReference type="PANTHER" id="PTHR34596">
    <property type="entry name" value="CHITOPORIN"/>
    <property type="match status" value="1"/>
</dbReference>
<keyword evidence="6" id="KW-1185">Reference proteome</keyword>
<dbReference type="PANTHER" id="PTHR34596:SF2">
    <property type="entry name" value="CHITOPORIN"/>
    <property type="match status" value="1"/>
</dbReference>
<gene>
    <name evidence="5" type="ORF">ACFOJE_10455</name>
</gene>
<dbReference type="Gene3D" id="2.40.160.10">
    <property type="entry name" value="Porin"/>
    <property type="match status" value="1"/>
</dbReference>
<evidence type="ECO:0000256" key="4">
    <source>
        <dbReference type="SAM" id="SignalP"/>
    </source>
</evidence>
<comment type="similarity">
    <text evidence="1">Belongs to the outer membrane porin (Opr) (TC 1.B.25) family.</text>
</comment>
<sequence>MKRMKKSNLSLAILTGVLGLPMAQQASAEGFIEDSKASLSMRNLYYSRDVRNQNTPSDKEWGQGFILNFQSGFTQGIVGFGFDATAQYGYRLTQADQGGSVFPLQSPGNAERDYSRFGLTGKMRYSKTVAQVGTLRPMMPVLTITDLRLLPQMFQGVQVTSNEIENLTLTAGRIDHVLERNSSNREGMHVTPTSADSNEFYFAGADYKVNKDLLLQYYYATLDHFYNQHFFGLVHNWALPVGSLKSDLRYFESYSDGRNSNAAGRADGYTIGGYWKAGDANRGEVDNHLWSAMFTYSLKGHALGIGYQQSLGDSDFPHLNSGNGRALYLITNSQMGKFASSGEKTWVGSYSYDFVQLGVPGLKASAMYFNGQGINARGRDNSEWERDLRVDYVLQGGPMKGLGLTLRHASMRGNDAVDQDEAMAIVNYTLPLF</sequence>
<name>A0ABV7AU98_9GAMM</name>